<evidence type="ECO:0000313" key="1">
    <source>
        <dbReference type="EMBL" id="MBP2360566.1"/>
    </source>
</evidence>
<dbReference type="EMBL" id="JAGINS010000001">
    <property type="protein sequence ID" value="MBP2360566.1"/>
    <property type="molecule type" value="Genomic_DNA"/>
</dbReference>
<dbReference type="Proteomes" id="UP001519311">
    <property type="component" value="Unassembled WGS sequence"/>
</dbReference>
<sequence length="35" mass="3705">MPFGPLGTMLVCNRLDLRRIPKPGAHPGPVPGRPG</sequence>
<evidence type="ECO:0000313" key="2">
    <source>
        <dbReference type="Proteomes" id="UP001519311"/>
    </source>
</evidence>
<gene>
    <name evidence="1" type="ORF">JOF59_002966</name>
</gene>
<reference evidence="1 2" key="1">
    <citation type="submission" date="2021-03" db="EMBL/GenBank/DDBJ databases">
        <title>Sequencing the genomes of 1000 actinobacteria strains.</title>
        <authorList>
            <person name="Klenk H.-P."/>
        </authorList>
    </citation>
    <scope>NUCLEOTIDE SEQUENCE [LARGE SCALE GENOMIC DNA]</scope>
    <source>
        <strain evidence="1 2">DSM 40843</strain>
    </source>
</reference>
<name>A0ABS4V9T0_9ACTN</name>
<proteinExistence type="predicted"/>
<protein>
    <submittedName>
        <fullName evidence="1">Uncharacterized protein</fullName>
    </submittedName>
</protein>
<organism evidence="1 2">
    <name type="scientific">Streptomyces clavifer</name>
    <dbReference type="NCBI Taxonomy" id="68188"/>
    <lineage>
        <taxon>Bacteria</taxon>
        <taxon>Bacillati</taxon>
        <taxon>Actinomycetota</taxon>
        <taxon>Actinomycetes</taxon>
        <taxon>Kitasatosporales</taxon>
        <taxon>Streptomycetaceae</taxon>
        <taxon>Streptomyces</taxon>
    </lineage>
</organism>
<keyword evidence="2" id="KW-1185">Reference proteome</keyword>
<accession>A0ABS4V9T0</accession>
<comment type="caution">
    <text evidence="1">The sequence shown here is derived from an EMBL/GenBank/DDBJ whole genome shotgun (WGS) entry which is preliminary data.</text>
</comment>